<keyword evidence="2" id="KW-1185">Reference proteome</keyword>
<name>A0ACD4DEX4_9NOCA</name>
<evidence type="ECO:0000313" key="2">
    <source>
        <dbReference type="Proteomes" id="UP001156484"/>
    </source>
</evidence>
<evidence type="ECO:0000313" key="1">
    <source>
        <dbReference type="EMBL" id="UYP18630.1"/>
    </source>
</evidence>
<gene>
    <name evidence="1" type="ORF">OED52_18620</name>
</gene>
<protein>
    <submittedName>
        <fullName evidence="1">ABC transporter permease subunit</fullName>
    </submittedName>
</protein>
<dbReference type="Proteomes" id="UP001156484">
    <property type="component" value="Chromosome"/>
</dbReference>
<proteinExistence type="predicted"/>
<reference evidence="1" key="1">
    <citation type="submission" date="2022-10" db="EMBL/GenBank/DDBJ databases">
        <title>Rhodococcus ferula Z13 complete genome.</title>
        <authorList>
            <person name="Long X."/>
            <person name="Zang M."/>
        </authorList>
    </citation>
    <scope>NUCLEOTIDE SEQUENCE</scope>
    <source>
        <strain evidence="1">Z13</strain>
    </source>
</reference>
<organism evidence="1 2">
    <name type="scientific">Rhodococcus sacchari</name>
    <dbReference type="NCBI Taxonomy" id="2962047"/>
    <lineage>
        <taxon>Bacteria</taxon>
        <taxon>Bacillati</taxon>
        <taxon>Actinomycetota</taxon>
        <taxon>Actinomycetes</taxon>
        <taxon>Mycobacteriales</taxon>
        <taxon>Nocardiaceae</taxon>
        <taxon>Rhodococcus</taxon>
    </lineage>
</organism>
<accession>A0ACD4DEX4</accession>
<dbReference type="EMBL" id="CP107551">
    <property type="protein sequence ID" value="UYP18630.1"/>
    <property type="molecule type" value="Genomic_DNA"/>
</dbReference>
<sequence length="271" mass="27671">MTTLTPAATTVSLPTRASRAVHAEWTKLRSVRSHVAALVATPILLVLLGAAMASMTVAAWDALAPEMRADFEPVASSLSGIDLAQLVLGTLGVLLVTGEYGSGTIRATFAAVPQRPLLLGSKAAVFAVAAFVVSAVGCLAAFLIAQPILAEQDLNVGLGDPGVLRAVLGSALYLTVAGLLGIGLAAILRHTAAAIGTLFAVLFALPLLAHFLPATISDRVVRYLPTNAGGAIAQLNPGPTDLAPWTGFALFCAYAAATLFVGAVLANRRDV</sequence>